<dbReference type="STRING" id="858215.Thexy_0845"/>
<dbReference type="HOGENOM" id="CLU_017266_4_0_9"/>
<protein>
    <submittedName>
        <fullName evidence="7">Peptidase M24</fullName>
    </submittedName>
</protein>
<dbReference type="RefSeq" id="WP_013787632.1">
    <property type="nucleotide sequence ID" value="NC_015555.1"/>
</dbReference>
<dbReference type="CDD" id="cd01092">
    <property type="entry name" value="APP-like"/>
    <property type="match status" value="1"/>
</dbReference>
<evidence type="ECO:0000313" key="8">
    <source>
        <dbReference type="Proteomes" id="UP000007239"/>
    </source>
</evidence>
<feature type="domain" description="Creatinase N-terminal" evidence="6">
    <location>
        <begin position="4"/>
        <end position="128"/>
    </location>
</feature>
<comment type="similarity">
    <text evidence="1 4">Belongs to the peptidase M24B family.</text>
</comment>
<dbReference type="SUPFAM" id="SSF55920">
    <property type="entry name" value="Creatinase/aminopeptidase"/>
    <property type="match status" value="1"/>
</dbReference>
<dbReference type="Gene3D" id="3.40.350.10">
    <property type="entry name" value="Creatinase/prolidase N-terminal domain"/>
    <property type="match status" value="1"/>
</dbReference>
<dbReference type="KEGG" id="txy:Thexy_0845"/>
<sequence length="354" mass="39946">MNKRLIKLQDLLSQYDFDGYYISKPANVSYITGFTGDDSIAIVTKDKAFFITDSRYTEQAKIETDGFSIIDNNRDMFKAVSECINLSGIKKLGFESGYMTYETYSMLKETCKIQLEPLNNIIESFRSIKDEKEIENIKQAQRIAEKAFEHILSIIKVGMKEKDIAAEIEYYMRKEGAEGTSFDTIVASGFRSALPHGKASEKTIENGEFVTFDFGCKYNGYCSDMTRTVVIGKATEEQKKIYNIVLNAQRNAIENLKANIKENEGDYLARSIIENEGYGEYFGHSLGHGVGLEIHEAPFMAKNKNGILKVNMVVTVEPGIYIPNFGGVRIEDMVVIKENNVLDLTNSPKDLMEI</sequence>
<accession>F6BJB8</accession>
<evidence type="ECO:0000313" key="7">
    <source>
        <dbReference type="EMBL" id="AEF16886.1"/>
    </source>
</evidence>
<keyword evidence="8" id="KW-1185">Reference proteome</keyword>
<reference evidence="7" key="1">
    <citation type="submission" date="2011-05" db="EMBL/GenBank/DDBJ databases">
        <title>Complete sequence of Thermoanaerobacterium xylanolyticum LX-11.</title>
        <authorList>
            <consortium name="US DOE Joint Genome Institute"/>
            <person name="Lucas S."/>
            <person name="Han J."/>
            <person name="Lapidus A."/>
            <person name="Cheng J.-F."/>
            <person name="Goodwin L."/>
            <person name="Pitluck S."/>
            <person name="Peters L."/>
            <person name="Mikhailova N."/>
            <person name="Lu M."/>
            <person name="Han C."/>
            <person name="Tapia R."/>
            <person name="Land M."/>
            <person name="Hauser L."/>
            <person name="Kyrpides N."/>
            <person name="Ivanova N."/>
            <person name="Pagani I."/>
            <person name="Hemme C."/>
            <person name="Woyke T."/>
        </authorList>
    </citation>
    <scope>NUCLEOTIDE SEQUENCE</scope>
    <source>
        <strain evidence="7">LX-11</strain>
    </source>
</reference>
<dbReference type="Gene3D" id="3.90.230.10">
    <property type="entry name" value="Creatinase/methionine aminopeptidase superfamily"/>
    <property type="match status" value="1"/>
</dbReference>
<proteinExistence type="inferred from homology"/>
<keyword evidence="2 4" id="KW-0479">Metal-binding</keyword>
<dbReference type="InterPro" id="IPR001131">
    <property type="entry name" value="Peptidase_M24B_aminopep-P_CS"/>
</dbReference>
<evidence type="ECO:0000259" key="6">
    <source>
        <dbReference type="Pfam" id="PF01321"/>
    </source>
</evidence>
<dbReference type="Pfam" id="PF01321">
    <property type="entry name" value="Creatinase_N"/>
    <property type="match status" value="1"/>
</dbReference>
<dbReference type="GO" id="GO:0016787">
    <property type="term" value="F:hydrolase activity"/>
    <property type="evidence" value="ECO:0007669"/>
    <property type="project" value="UniProtKB-KW"/>
</dbReference>
<dbReference type="InterPro" id="IPR000587">
    <property type="entry name" value="Creatinase_N"/>
</dbReference>
<dbReference type="InterPro" id="IPR036005">
    <property type="entry name" value="Creatinase/aminopeptidase-like"/>
</dbReference>
<dbReference type="PANTHER" id="PTHR46112:SF3">
    <property type="entry name" value="AMINOPEPTIDASE YPDF"/>
    <property type="match status" value="1"/>
</dbReference>
<organism evidence="7 8">
    <name type="scientific">Thermoanaerobacterium xylanolyticum (strain ATCC 49914 / DSM 7097 / LX-11)</name>
    <dbReference type="NCBI Taxonomy" id="858215"/>
    <lineage>
        <taxon>Bacteria</taxon>
        <taxon>Bacillati</taxon>
        <taxon>Bacillota</taxon>
        <taxon>Clostridia</taxon>
        <taxon>Thermoanaerobacterales</taxon>
        <taxon>Thermoanaerobacteraceae</taxon>
        <taxon>Thermoanaerobacterium</taxon>
    </lineage>
</organism>
<dbReference type="PROSITE" id="PS00491">
    <property type="entry name" value="PROLINE_PEPTIDASE"/>
    <property type="match status" value="1"/>
</dbReference>
<dbReference type="SUPFAM" id="SSF53092">
    <property type="entry name" value="Creatinase/prolidase N-terminal domain"/>
    <property type="match status" value="1"/>
</dbReference>
<dbReference type="AlphaFoldDB" id="F6BJB8"/>
<dbReference type="InterPro" id="IPR000994">
    <property type="entry name" value="Pept_M24"/>
</dbReference>
<evidence type="ECO:0000256" key="3">
    <source>
        <dbReference type="ARBA" id="ARBA00022801"/>
    </source>
</evidence>
<gene>
    <name evidence="7" type="ordered locus">Thexy_0845</name>
</gene>
<dbReference type="Proteomes" id="UP000007239">
    <property type="component" value="Chromosome"/>
</dbReference>
<keyword evidence="3" id="KW-0378">Hydrolase</keyword>
<evidence type="ECO:0000256" key="1">
    <source>
        <dbReference type="ARBA" id="ARBA00008766"/>
    </source>
</evidence>
<dbReference type="EMBL" id="CP002739">
    <property type="protein sequence ID" value="AEF16886.1"/>
    <property type="molecule type" value="Genomic_DNA"/>
</dbReference>
<evidence type="ECO:0000256" key="4">
    <source>
        <dbReference type="RuleBase" id="RU000590"/>
    </source>
</evidence>
<dbReference type="eggNOG" id="COG0006">
    <property type="taxonomic scope" value="Bacteria"/>
</dbReference>
<dbReference type="FunFam" id="3.90.230.10:FF:000014">
    <property type="entry name" value="Aminopeptidase P family protein"/>
    <property type="match status" value="1"/>
</dbReference>
<dbReference type="Pfam" id="PF00557">
    <property type="entry name" value="Peptidase_M24"/>
    <property type="match status" value="1"/>
</dbReference>
<evidence type="ECO:0000256" key="2">
    <source>
        <dbReference type="ARBA" id="ARBA00022723"/>
    </source>
</evidence>
<dbReference type="PANTHER" id="PTHR46112">
    <property type="entry name" value="AMINOPEPTIDASE"/>
    <property type="match status" value="1"/>
</dbReference>
<name>F6BJB8_THEXL</name>
<dbReference type="GO" id="GO:0046872">
    <property type="term" value="F:metal ion binding"/>
    <property type="evidence" value="ECO:0007669"/>
    <property type="project" value="UniProtKB-KW"/>
</dbReference>
<dbReference type="InterPro" id="IPR029149">
    <property type="entry name" value="Creatin/AminoP/Spt16_N"/>
</dbReference>
<dbReference type="MEROPS" id="M24.031"/>
<feature type="domain" description="Peptidase M24" evidence="5">
    <location>
        <begin position="135"/>
        <end position="338"/>
    </location>
</feature>
<dbReference type="InterPro" id="IPR050659">
    <property type="entry name" value="Peptidase_M24B"/>
</dbReference>
<evidence type="ECO:0000259" key="5">
    <source>
        <dbReference type="Pfam" id="PF00557"/>
    </source>
</evidence>